<dbReference type="RefSeq" id="WP_079327268.1">
    <property type="nucleotide sequence ID" value="NZ_JAMOHU010000033.1"/>
</dbReference>
<protein>
    <submittedName>
        <fullName evidence="1">Uncharacterized protein</fullName>
    </submittedName>
</protein>
<sequence>MPQLVMTSGLRHGVLALVTVCAATLGSARPLDTPERFVRSPEAPTLLVSGGPTPMPRDLVMPFIR</sequence>
<name>A0A2N8T1W4_STUST</name>
<evidence type="ECO:0000313" key="2">
    <source>
        <dbReference type="Proteomes" id="UP000236023"/>
    </source>
</evidence>
<comment type="caution">
    <text evidence="1">The sequence shown here is derived from an EMBL/GenBank/DDBJ whole genome shotgun (WGS) entry which is preliminary data.</text>
</comment>
<accession>A0A2N8T1W4</accession>
<evidence type="ECO:0000313" key="1">
    <source>
        <dbReference type="EMBL" id="PNG08730.1"/>
    </source>
</evidence>
<gene>
    <name evidence="1" type="ORF">CXK94_14530</name>
</gene>
<organism evidence="1 2">
    <name type="scientific">Stutzerimonas stutzeri</name>
    <name type="common">Pseudomonas stutzeri</name>
    <dbReference type="NCBI Taxonomy" id="316"/>
    <lineage>
        <taxon>Bacteria</taxon>
        <taxon>Pseudomonadati</taxon>
        <taxon>Pseudomonadota</taxon>
        <taxon>Gammaproteobacteria</taxon>
        <taxon>Pseudomonadales</taxon>
        <taxon>Pseudomonadaceae</taxon>
        <taxon>Stutzerimonas</taxon>
    </lineage>
</organism>
<dbReference type="AlphaFoldDB" id="A0A2N8T1W4"/>
<dbReference type="EMBL" id="POUT01000008">
    <property type="protein sequence ID" value="PNG08730.1"/>
    <property type="molecule type" value="Genomic_DNA"/>
</dbReference>
<proteinExistence type="predicted"/>
<reference evidence="1 2" key="1">
    <citation type="submission" date="2018-01" db="EMBL/GenBank/DDBJ databases">
        <title>Denitrification phenotypes of diverse strains of Pseudomonas stutzeri.</title>
        <authorList>
            <person name="Milligan D.A."/>
            <person name="Bergaust L."/>
            <person name="Bakken L.R."/>
            <person name="Frostegard A."/>
        </authorList>
    </citation>
    <scope>NUCLEOTIDE SEQUENCE [LARGE SCALE GENOMIC DNA]</scope>
    <source>
        <strain evidence="1 2">24a75</strain>
    </source>
</reference>
<dbReference type="Proteomes" id="UP000236023">
    <property type="component" value="Unassembled WGS sequence"/>
</dbReference>